<evidence type="ECO:0000313" key="3">
    <source>
        <dbReference type="EMBL" id="QQB83748.1"/>
    </source>
</evidence>
<keyword evidence="1" id="KW-0812">Transmembrane</keyword>
<gene>
    <name evidence="2" type="ORF">I6G95_05515</name>
    <name evidence="3" type="ORF">I6H48_06080</name>
</gene>
<evidence type="ECO:0000313" key="5">
    <source>
        <dbReference type="Proteomes" id="UP000595198"/>
    </source>
</evidence>
<protein>
    <submittedName>
        <fullName evidence="2">Uncharacterized protein</fullName>
    </submittedName>
</protein>
<dbReference type="Proteomes" id="UP000595198">
    <property type="component" value="Chromosome"/>
</dbReference>
<keyword evidence="1" id="KW-1133">Transmembrane helix</keyword>
<dbReference type="EMBL" id="CP065628">
    <property type="protein sequence ID" value="QPR31871.1"/>
    <property type="molecule type" value="Genomic_DNA"/>
</dbReference>
<accession>A0AB37GLE2</accession>
<evidence type="ECO:0000313" key="4">
    <source>
        <dbReference type="Proteomes" id="UP000594774"/>
    </source>
</evidence>
<keyword evidence="5" id="KW-1185">Reference proteome</keyword>
<reference evidence="4 5" key="1">
    <citation type="submission" date="2020-12" db="EMBL/GenBank/DDBJ databases">
        <title>FDA dAtabase for Regulatory Grade micrObial Sequences (FDA-ARGOS): Supporting development and validation of Infectious Disease Dx tests.</title>
        <authorList>
            <person name="Sproer C."/>
            <person name="Gronow S."/>
            <person name="Severitt S."/>
            <person name="Schroder I."/>
            <person name="Tallon L."/>
            <person name="Sadzewicz L."/>
            <person name="Zhao X."/>
            <person name="Boylan J."/>
            <person name="Ott S."/>
            <person name="Bowen H."/>
            <person name="Vavikolanu K."/>
            <person name="Mehta A."/>
            <person name="Aluvathingal J."/>
            <person name="Nadendla S."/>
            <person name="Lowell S."/>
            <person name="Myers T."/>
            <person name="Yan Y."/>
            <person name="Sichtig H."/>
        </authorList>
    </citation>
    <scope>NUCLEOTIDE SEQUENCE [LARGE SCALE GENOMIC DNA]</scope>
    <source>
        <strain evidence="2 4">FDAARGOS_938</strain>
        <strain evidence="3 5">FDAARGOS_991</strain>
    </source>
</reference>
<dbReference type="EMBL" id="CP066023">
    <property type="protein sequence ID" value="QQB83748.1"/>
    <property type="molecule type" value="Genomic_DNA"/>
</dbReference>
<name>A0AB37GLE2_CORAY</name>
<dbReference type="AlphaFoldDB" id="A0AB37GLE2"/>
<dbReference type="Proteomes" id="UP000594774">
    <property type="component" value="Chromosome"/>
</dbReference>
<proteinExistence type="predicted"/>
<keyword evidence="1" id="KW-0472">Membrane</keyword>
<sequence length="262" mass="29826">MNSEEEARFDTDIEGESKNFDYLRSLAESNFATPGEAFEIIATLTVDGNRINVTHDEHPLGYIEHADELANTIDGPADVPARVWTCHDWDDFYASVRLDTEELFIAKAEYDDFLMRTYGTTTPDLETTQRVAAASEVPVESANWELLLAPDGSKRATPFQRGFVRGKIGHHFPNNRAPRMDYLTVGQAYRALEHFREDASGLEKSGRGSMLLWWLLIFLFNFAFLLFSFFGFGLVLFAIEAAFVVHHFVTRSKLEPPFSKRR</sequence>
<evidence type="ECO:0000313" key="2">
    <source>
        <dbReference type="EMBL" id="QPR31871.1"/>
    </source>
</evidence>
<evidence type="ECO:0000256" key="1">
    <source>
        <dbReference type="SAM" id="Phobius"/>
    </source>
</evidence>
<feature type="transmembrane region" description="Helical" evidence="1">
    <location>
        <begin position="211"/>
        <end position="239"/>
    </location>
</feature>
<dbReference type="RefSeq" id="WP_197915283.1">
    <property type="nucleotide sequence ID" value="NZ_CP065628.1"/>
</dbReference>
<organism evidence="2 4">
    <name type="scientific">Corynebacterium amycolatum</name>
    <dbReference type="NCBI Taxonomy" id="43765"/>
    <lineage>
        <taxon>Bacteria</taxon>
        <taxon>Bacillati</taxon>
        <taxon>Actinomycetota</taxon>
        <taxon>Actinomycetes</taxon>
        <taxon>Mycobacteriales</taxon>
        <taxon>Corynebacteriaceae</taxon>
        <taxon>Corynebacterium</taxon>
    </lineage>
</organism>